<dbReference type="GeneID" id="5894100"/>
<feature type="region of interest" description="Disordered" evidence="2">
    <location>
        <begin position="722"/>
        <end position="815"/>
    </location>
</feature>
<feature type="compositionally biased region" description="Acidic residues" evidence="2">
    <location>
        <begin position="1"/>
        <end position="13"/>
    </location>
</feature>
<sequence length="943" mass="103109">MDLEALLQDEEELEAQREAQAEAERAAQQAQQPSHRFGHGHGYGHGHGVRLTAQGHAVPRPAMRAPTYAHQLQDAYDDLLKRHATAEGTIETLKLVQGNGTGFDDSDVEDDAINRSQYEYDLEQARAATRRAQLEATRARENMLHMENELNACRRELQAQAQTHEANHQARGELENQLAATEDRLERCIQENDLLVQDYNALADSYNQLREEMASHEQDDSARTQRMQEEIDYWRSQCHQQEDSRVHLATKPTTIGQDLQLTPQDRQLPPHRPTSAAQRARDELSGSIAAESDPRNLPTTATGAIDLMALRFDLGQLLQQLHEVVSEAFLARQSLDRLTSLSNSPHAQDRVSLDQDIVEVQDQIRELRQRYDHFCKQHQQHVLRFPDLTAVPSEWLRPPTFPALPIDPRSSARQAGHAAMATQRATQAERREALRPVLETPTSESPPTPPVDDTATAATQPATSISASHTVSRREATTLSRASADEQSQQAHKPSARSLRPVSLSELEATSPTASEVEVEPLRQSAISDDAMQSPLRHSILKTSREQRGSLVADLERSVRFASDDTVYDISPAGQPGVLSRFFSNGDRQPRFVPSKGVSPSSALSTAVGRLPNLASAAVGASPSLAGTRARTAVPTSATAETNDSASPPATTSVNQKDPELGPSSVASSLSSSFTRSFTNYPDGQSMDSVTATPRAQLADLDRYNALAEVFGPAVVRPLRRAASHRATPLKPRHAGSASAPTDRADLSQSLRTSSFLGEREHSMTRSVGTPSRGEIEAPDADTPLSSTPRRRHMTRRTASTEPPEWPTSPRERSLENSLLRLQVACDGLRDEVEQADRRRSERLVRGQSHPPADASLLAHGPPMPADVLNSTPLPGRHTSAGLPPAAAASPVEDVAAPISTSDLIPVVTDREARHVQPILDRADAALRRSRRALGDSGRSEAE</sequence>
<protein>
    <submittedName>
        <fullName evidence="3">Uncharacterized protein</fullName>
    </submittedName>
</protein>
<organism evidence="3 4">
    <name type="scientific">Monosiga brevicollis</name>
    <name type="common">Choanoflagellate</name>
    <dbReference type="NCBI Taxonomy" id="81824"/>
    <lineage>
        <taxon>Eukaryota</taxon>
        <taxon>Choanoflagellata</taxon>
        <taxon>Craspedida</taxon>
        <taxon>Salpingoecidae</taxon>
        <taxon>Monosiga</taxon>
    </lineage>
</organism>
<dbReference type="InParanoid" id="A9V7W9"/>
<evidence type="ECO:0000313" key="4">
    <source>
        <dbReference type="Proteomes" id="UP000001357"/>
    </source>
</evidence>
<dbReference type="AlphaFoldDB" id="A9V7W9"/>
<feature type="compositionally biased region" description="Polar residues" evidence="2">
    <location>
        <begin position="747"/>
        <end position="756"/>
    </location>
</feature>
<feature type="compositionally biased region" description="Basic and acidic residues" evidence="2">
    <location>
        <begin position="833"/>
        <end position="845"/>
    </location>
</feature>
<feature type="region of interest" description="Disordered" evidence="2">
    <location>
        <begin position="406"/>
        <end position="548"/>
    </location>
</feature>
<feature type="compositionally biased region" description="Low complexity" evidence="2">
    <location>
        <begin position="451"/>
        <end position="468"/>
    </location>
</feature>
<feature type="coiled-coil region" evidence="1">
    <location>
        <begin position="122"/>
        <end position="219"/>
    </location>
</feature>
<dbReference type="KEGG" id="mbr:MONBRDRAFT_10999"/>
<dbReference type="Proteomes" id="UP000001357">
    <property type="component" value="Unassembled WGS sequence"/>
</dbReference>
<dbReference type="EMBL" id="CH991566">
    <property type="protein sequence ID" value="EDQ86377.1"/>
    <property type="molecule type" value="Genomic_DNA"/>
</dbReference>
<feature type="compositionally biased region" description="Basic and acidic residues" evidence="2">
    <location>
        <begin position="14"/>
        <end position="25"/>
    </location>
</feature>
<feature type="compositionally biased region" description="Polar residues" evidence="2">
    <location>
        <begin position="477"/>
        <end position="492"/>
    </location>
</feature>
<keyword evidence="4" id="KW-1185">Reference proteome</keyword>
<accession>A9V7W9</accession>
<evidence type="ECO:0000256" key="1">
    <source>
        <dbReference type="SAM" id="Coils"/>
    </source>
</evidence>
<evidence type="ECO:0000256" key="2">
    <source>
        <dbReference type="SAM" id="MobiDB-lite"/>
    </source>
</evidence>
<feature type="region of interest" description="Disordered" evidence="2">
    <location>
        <begin position="251"/>
        <end position="298"/>
    </location>
</feature>
<evidence type="ECO:0000313" key="3">
    <source>
        <dbReference type="EMBL" id="EDQ86377.1"/>
    </source>
</evidence>
<dbReference type="RefSeq" id="XP_001748767.1">
    <property type="nucleotide sequence ID" value="XM_001748715.1"/>
</dbReference>
<feature type="compositionally biased region" description="Polar residues" evidence="2">
    <location>
        <begin position="634"/>
        <end position="656"/>
    </location>
</feature>
<feature type="region of interest" description="Disordered" evidence="2">
    <location>
        <begin position="833"/>
        <end position="889"/>
    </location>
</feature>
<feature type="coiled-coil region" evidence="1">
    <location>
        <begin position="350"/>
        <end position="377"/>
    </location>
</feature>
<proteinExistence type="predicted"/>
<name>A9V7W9_MONBE</name>
<feature type="region of interest" description="Disordered" evidence="2">
    <location>
        <begin position="1"/>
        <end position="42"/>
    </location>
</feature>
<gene>
    <name evidence="3" type="ORF">MONBRDRAFT_10999</name>
</gene>
<reference evidence="3 4" key="1">
    <citation type="journal article" date="2008" name="Nature">
        <title>The genome of the choanoflagellate Monosiga brevicollis and the origin of metazoans.</title>
        <authorList>
            <consortium name="JGI Sequencing"/>
            <person name="King N."/>
            <person name="Westbrook M.J."/>
            <person name="Young S.L."/>
            <person name="Kuo A."/>
            <person name="Abedin M."/>
            <person name="Chapman J."/>
            <person name="Fairclough S."/>
            <person name="Hellsten U."/>
            <person name="Isogai Y."/>
            <person name="Letunic I."/>
            <person name="Marr M."/>
            <person name="Pincus D."/>
            <person name="Putnam N."/>
            <person name="Rokas A."/>
            <person name="Wright K.J."/>
            <person name="Zuzow R."/>
            <person name="Dirks W."/>
            <person name="Good M."/>
            <person name="Goodstein D."/>
            <person name="Lemons D."/>
            <person name="Li W."/>
            <person name="Lyons J.B."/>
            <person name="Morris A."/>
            <person name="Nichols S."/>
            <person name="Richter D.J."/>
            <person name="Salamov A."/>
            <person name="Bork P."/>
            <person name="Lim W.A."/>
            <person name="Manning G."/>
            <person name="Miller W.T."/>
            <person name="McGinnis W."/>
            <person name="Shapiro H."/>
            <person name="Tjian R."/>
            <person name="Grigoriev I.V."/>
            <person name="Rokhsar D."/>
        </authorList>
    </citation>
    <scope>NUCLEOTIDE SEQUENCE [LARGE SCALE GENOMIC DNA]</scope>
    <source>
        <strain evidence="4">MX1 / ATCC 50154</strain>
    </source>
</reference>
<keyword evidence="1" id="KW-0175">Coiled coil</keyword>
<feature type="region of interest" description="Disordered" evidence="2">
    <location>
        <begin position="621"/>
        <end position="669"/>
    </location>
</feature>
<feature type="compositionally biased region" description="Polar residues" evidence="2">
    <location>
        <begin position="251"/>
        <end position="265"/>
    </location>
</feature>